<gene>
    <name evidence="2" type="ORF">BDV25DRAFT_154849</name>
</gene>
<reference evidence="2 3" key="1">
    <citation type="submission" date="2019-04" db="EMBL/GenBank/DDBJ databases">
        <title>Friends and foes A comparative genomics study of 23 Aspergillus species from section Flavi.</title>
        <authorList>
            <consortium name="DOE Joint Genome Institute"/>
            <person name="Kjaerbolling I."/>
            <person name="Vesth T."/>
            <person name="Frisvad J.C."/>
            <person name="Nybo J.L."/>
            <person name="Theobald S."/>
            <person name="Kildgaard S."/>
            <person name="Isbrandt T."/>
            <person name="Kuo A."/>
            <person name="Sato A."/>
            <person name="Lyhne E.K."/>
            <person name="Kogle M.E."/>
            <person name="Wiebenga A."/>
            <person name="Kun R.S."/>
            <person name="Lubbers R.J."/>
            <person name="Makela M.R."/>
            <person name="Barry K."/>
            <person name="Chovatia M."/>
            <person name="Clum A."/>
            <person name="Daum C."/>
            <person name="Haridas S."/>
            <person name="He G."/>
            <person name="LaButti K."/>
            <person name="Lipzen A."/>
            <person name="Mondo S."/>
            <person name="Riley R."/>
            <person name="Salamov A."/>
            <person name="Simmons B.A."/>
            <person name="Magnuson J.K."/>
            <person name="Henrissat B."/>
            <person name="Mortensen U.H."/>
            <person name="Larsen T.O."/>
            <person name="Devries R.P."/>
            <person name="Grigoriev I.V."/>
            <person name="Machida M."/>
            <person name="Baker S.E."/>
            <person name="Andersen M.R."/>
        </authorList>
    </citation>
    <scope>NUCLEOTIDE SEQUENCE [LARGE SCALE GENOMIC DNA]</scope>
    <source>
        <strain evidence="2 3">IBT 18842</strain>
    </source>
</reference>
<evidence type="ECO:0000313" key="2">
    <source>
        <dbReference type="EMBL" id="KAE8150231.1"/>
    </source>
</evidence>
<dbReference type="AlphaFoldDB" id="A0A5N6TVZ8"/>
<sequence>MKFTIPLLSLLPLISAWEVTTGYWKSSETDICTPAFLPKGFHVSIDDLQPGQKVFFFEDDECEDLSFSVGEAGTVKLESRVRSFTVLEFETRDL</sequence>
<accession>A0A5N6TVZ8</accession>
<keyword evidence="1" id="KW-0732">Signal</keyword>
<feature type="signal peptide" evidence="1">
    <location>
        <begin position="1"/>
        <end position="16"/>
    </location>
</feature>
<protein>
    <submittedName>
        <fullName evidence="2">Uncharacterized protein</fullName>
    </submittedName>
</protein>
<dbReference type="EMBL" id="ML742100">
    <property type="protein sequence ID" value="KAE8150231.1"/>
    <property type="molecule type" value="Genomic_DNA"/>
</dbReference>
<evidence type="ECO:0000313" key="3">
    <source>
        <dbReference type="Proteomes" id="UP000325780"/>
    </source>
</evidence>
<dbReference type="Proteomes" id="UP000325780">
    <property type="component" value="Unassembled WGS sequence"/>
</dbReference>
<evidence type="ECO:0000256" key="1">
    <source>
        <dbReference type="SAM" id="SignalP"/>
    </source>
</evidence>
<feature type="chain" id="PRO_5025022471" evidence="1">
    <location>
        <begin position="17"/>
        <end position="94"/>
    </location>
</feature>
<name>A0A5N6TVZ8_ASPAV</name>
<organism evidence="2 3">
    <name type="scientific">Aspergillus avenaceus</name>
    <dbReference type="NCBI Taxonomy" id="36643"/>
    <lineage>
        <taxon>Eukaryota</taxon>
        <taxon>Fungi</taxon>
        <taxon>Dikarya</taxon>
        <taxon>Ascomycota</taxon>
        <taxon>Pezizomycotina</taxon>
        <taxon>Eurotiomycetes</taxon>
        <taxon>Eurotiomycetidae</taxon>
        <taxon>Eurotiales</taxon>
        <taxon>Aspergillaceae</taxon>
        <taxon>Aspergillus</taxon>
        <taxon>Aspergillus subgen. Circumdati</taxon>
    </lineage>
</organism>
<proteinExistence type="predicted"/>
<dbReference type="OrthoDB" id="4451108at2759"/>
<keyword evidence="3" id="KW-1185">Reference proteome</keyword>